<name>A0A8S9YAT2_9TREM</name>
<dbReference type="Gene3D" id="1.20.58.80">
    <property type="entry name" value="Phosphotransferase system, lactose/cellobiose-type IIA subunit"/>
    <property type="match status" value="1"/>
</dbReference>
<keyword evidence="3" id="KW-0645">Protease</keyword>
<dbReference type="GO" id="GO:0004843">
    <property type="term" value="F:cysteine-type deubiquitinase activity"/>
    <property type="evidence" value="ECO:0007669"/>
    <property type="project" value="UniProtKB-UniRule"/>
</dbReference>
<dbReference type="Proteomes" id="UP000822476">
    <property type="component" value="Unassembled WGS sequence"/>
</dbReference>
<dbReference type="GO" id="GO:0016579">
    <property type="term" value="P:protein deubiquitination"/>
    <property type="evidence" value="ECO:0007669"/>
    <property type="project" value="InterPro"/>
</dbReference>
<sequence length="850" mass="96047">MGKRELYKATCLSDLDKLISVPAQFSSAQEVLKIMSECFRRAGTYQDQDEEAAYILFRRYFDFYDQLKKLSGNKLTTSGGLKKQLSVAINCLETLHENLKRRYDELNSARPTSIRLPSPPREDPKFREPVESSKPEVTENNQGWISVEEFANLMKKKRNVLVFDVRTEREFSSCRLKVKALINVPADKYLDSSVTFSRLSSQLSDGVFKDLWNVRGDFDVIVLMDQSTGHNLSDKPVSHCLNRLHPLLILKDALYKWDAQRVVKVEPRILAGGMQEFLLRYAPLTTNPEVRILMTNMVMDDRSSLPEVDSIDYPELPVNDVGSAGEEEPELSIDSQKNDVPGQKDSNYRHDSPSHPSLTVSTRDGQNLEERLSRLRVIKPKPMAHSLPNLENALPKVDRHLKPSCHTPSNSFKSNQHGRADQPASELTVNCHDVARNPKETVIPSPSTDDNLSSTAESVLSSVSGTVLPSSAYLANAAPSPLSTSVSTIDKPAFGAVEPHPQFPSCQPRPCGLRNLGNTCYMNVVLQALAHTSLLTTFYLRGLDNAFTNAENPLGYGGRLSAHFQRLFTEMWSKLDCFDELFQFKQVVGSARSTFAGSEQQDSLEFLIFLLDGLHEDMNEGSRIPSSKDDSDSSDEQIDQKQRASRAWDEYMRWNKSVIVSLFQGQLLSTVRCCECPKVSFKFDTFMCLSLTVPGVACDLQDCLSLFQRPEKIAASYQCRRCKRQTDALKQLTVSRLPTYLVLHLKRFEYADQIWKKSTTYINFPIEKLEPLQPGTSYGLYAVVNHFGSMESGHYTAFCRGIRDGDWYEYDDSNVSRIATSRIKSNAAYILFYERLPRTQIFSDQKELSA</sequence>
<dbReference type="PROSITE" id="PS00973">
    <property type="entry name" value="USP_2"/>
    <property type="match status" value="1"/>
</dbReference>
<evidence type="ECO:0000313" key="9">
    <source>
        <dbReference type="Proteomes" id="UP000822476"/>
    </source>
</evidence>
<feature type="domain" description="Rhodanese" evidence="6">
    <location>
        <begin position="156"/>
        <end position="286"/>
    </location>
</feature>
<keyword evidence="3" id="KW-0788">Thiol protease</keyword>
<dbReference type="InterPro" id="IPR015063">
    <property type="entry name" value="USP8_dimer"/>
</dbReference>
<feature type="compositionally biased region" description="Polar residues" evidence="5">
    <location>
        <begin position="406"/>
        <end position="417"/>
    </location>
</feature>
<dbReference type="InterPro" id="IPR018200">
    <property type="entry name" value="USP_CS"/>
</dbReference>
<comment type="caution">
    <text evidence="8">The sequence shown here is derived from an EMBL/GenBank/DDBJ whole genome shotgun (WGS) entry which is preliminary data.</text>
</comment>
<comment type="catalytic activity">
    <reaction evidence="1 3">
        <text>Thiol-dependent hydrolysis of ester, thioester, amide, peptide and isopeptide bonds formed by the C-terminal Gly of ubiquitin (a 76-residue protein attached to proteins as an intracellular targeting signal).</text>
        <dbReference type="EC" id="3.4.19.12"/>
    </reaction>
</comment>
<feature type="region of interest" description="Disordered" evidence="5">
    <location>
        <begin position="402"/>
        <end position="425"/>
    </location>
</feature>
<dbReference type="AlphaFoldDB" id="A0A8S9YAT2"/>
<dbReference type="Gene3D" id="3.90.70.10">
    <property type="entry name" value="Cysteine proteinases"/>
    <property type="match status" value="1"/>
</dbReference>
<dbReference type="SUPFAM" id="SSF54001">
    <property type="entry name" value="Cysteine proteinases"/>
    <property type="match status" value="1"/>
</dbReference>
<dbReference type="InterPro" id="IPR001394">
    <property type="entry name" value="Peptidase_C19_UCH"/>
</dbReference>
<dbReference type="CDD" id="cd02674">
    <property type="entry name" value="Peptidase_C19R"/>
    <property type="match status" value="1"/>
</dbReference>
<keyword evidence="3" id="KW-0378">Hydrolase</keyword>
<evidence type="ECO:0000256" key="3">
    <source>
        <dbReference type="RuleBase" id="RU366025"/>
    </source>
</evidence>
<dbReference type="SUPFAM" id="SSF140856">
    <property type="entry name" value="USP8 N-terminal domain-like"/>
    <property type="match status" value="1"/>
</dbReference>
<gene>
    <name evidence="8" type="ORF">EG68_08717</name>
</gene>
<dbReference type="SUPFAM" id="SSF52821">
    <property type="entry name" value="Rhodanese/Cell cycle control phosphatase"/>
    <property type="match status" value="1"/>
</dbReference>
<organism evidence="8 9">
    <name type="scientific">Paragonimus skrjabini miyazakii</name>
    <dbReference type="NCBI Taxonomy" id="59628"/>
    <lineage>
        <taxon>Eukaryota</taxon>
        <taxon>Metazoa</taxon>
        <taxon>Spiralia</taxon>
        <taxon>Lophotrochozoa</taxon>
        <taxon>Platyhelminthes</taxon>
        <taxon>Trematoda</taxon>
        <taxon>Digenea</taxon>
        <taxon>Plagiorchiida</taxon>
        <taxon>Troglotremata</taxon>
        <taxon>Troglotrematidae</taxon>
        <taxon>Paragonimus</taxon>
    </lineage>
</organism>
<evidence type="ECO:0000256" key="2">
    <source>
        <dbReference type="ARBA" id="ARBA00009085"/>
    </source>
</evidence>
<dbReference type="InterPro" id="IPR028889">
    <property type="entry name" value="USP"/>
</dbReference>
<comment type="similarity">
    <text evidence="2 3">Belongs to the peptidase C19 family.</text>
</comment>
<evidence type="ECO:0000313" key="8">
    <source>
        <dbReference type="EMBL" id="KAF7233182.1"/>
    </source>
</evidence>
<evidence type="ECO:0000259" key="7">
    <source>
        <dbReference type="PROSITE" id="PS50235"/>
    </source>
</evidence>
<feature type="compositionally biased region" description="Basic and acidic residues" evidence="5">
    <location>
        <begin position="120"/>
        <end position="137"/>
    </location>
</feature>
<feature type="region of interest" description="Disordered" evidence="5">
    <location>
        <begin position="305"/>
        <end position="367"/>
    </location>
</feature>
<dbReference type="PROSITE" id="PS50235">
    <property type="entry name" value="USP_3"/>
    <property type="match status" value="1"/>
</dbReference>
<accession>A0A8S9YAT2</accession>
<dbReference type="Pfam" id="PF08969">
    <property type="entry name" value="USP8_dimer"/>
    <property type="match status" value="1"/>
</dbReference>
<dbReference type="InterPro" id="IPR036873">
    <property type="entry name" value="Rhodanese-like_dom_sf"/>
</dbReference>
<keyword evidence="4" id="KW-0175">Coiled coil</keyword>
<dbReference type="PANTHER" id="PTHR21646:SF23">
    <property type="entry name" value="UBIQUITIN CARBOXYL-TERMINAL HYDROLASE USP2"/>
    <property type="match status" value="1"/>
</dbReference>
<evidence type="ECO:0000256" key="1">
    <source>
        <dbReference type="ARBA" id="ARBA00000707"/>
    </source>
</evidence>
<keyword evidence="9" id="KW-1185">Reference proteome</keyword>
<evidence type="ECO:0000256" key="5">
    <source>
        <dbReference type="SAM" id="MobiDB-lite"/>
    </source>
</evidence>
<feature type="compositionally biased region" description="Polar residues" evidence="5">
    <location>
        <begin position="354"/>
        <end position="365"/>
    </location>
</feature>
<dbReference type="PROSITE" id="PS00972">
    <property type="entry name" value="USP_1"/>
    <property type="match status" value="1"/>
</dbReference>
<dbReference type="EC" id="3.4.19.12" evidence="3"/>
<feature type="coiled-coil region" evidence="4">
    <location>
        <begin position="82"/>
        <end position="109"/>
    </location>
</feature>
<evidence type="ECO:0000256" key="4">
    <source>
        <dbReference type="SAM" id="Coils"/>
    </source>
</evidence>
<reference evidence="8" key="1">
    <citation type="submission" date="2019-07" db="EMBL/GenBank/DDBJ databases">
        <title>Annotation for the trematode Paragonimus miyazaki's.</title>
        <authorList>
            <person name="Choi Y.-J."/>
        </authorList>
    </citation>
    <scope>NUCLEOTIDE SEQUENCE</scope>
    <source>
        <strain evidence="8">Japan</strain>
    </source>
</reference>
<dbReference type="PROSITE" id="PS50206">
    <property type="entry name" value="RHODANESE_3"/>
    <property type="match status" value="1"/>
</dbReference>
<dbReference type="EMBL" id="JTDE01021252">
    <property type="protein sequence ID" value="KAF7233182.1"/>
    <property type="molecule type" value="Genomic_DNA"/>
</dbReference>
<feature type="compositionally biased region" description="Basic and acidic residues" evidence="5">
    <location>
        <begin position="620"/>
        <end position="631"/>
    </location>
</feature>
<proteinExistence type="inferred from homology"/>
<dbReference type="InterPro" id="IPR001763">
    <property type="entry name" value="Rhodanese-like_dom"/>
</dbReference>
<protein>
    <recommendedName>
        <fullName evidence="3">Ubiquitin carboxyl-terminal hydrolase</fullName>
        <ecNumber evidence="3">3.4.19.12</ecNumber>
    </recommendedName>
</protein>
<dbReference type="InterPro" id="IPR050185">
    <property type="entry name" value="Ub_carboxyl-term_hydrolase"/>
</dbReference>
<evidence type="ECO:0000259" key="6">
    <source>
        <dbReference type="PROSITE" id="PS50206"/>
    </source>
</evidence>
<dbReference type="GO" id="GO:0006508">
    <property type="term" value="P:proteolysis"/>
    <property type="evidence" value="ECO:0007669"/>
    <property type="project" value="UniProtKB-KW"/>
</dbReference>
<feature type="region of interest" description="Disordered" evidence="5">
    <location>
        <begin position="110"/>
        <end position="138"/>
    </location>
</feature>
<dbReference type="PANTHER" id="PTHR21646">
    <property type="entry name" value="UBIQUITIN CARBOXYL-TERMINAL HYDROLASE"/>
    <property type="match status" value="1"/>
</dbReference>
<dbReference type="InterPro" id="IPR038765">
    <property type="entry name" value="Papain-like_cys_pep_sf"/>
</dbReference>
<dbReference type="OrthoDB" id="292964at2759"/>
<dbReference type="Pfam" id="PF00443">
    <property type="entry name" value="UCH"/>
    <property type="match status" value="1"/>
</dbReference>
<keyword evidence="3" id="KW-0833">Ubl conjugation pathway</keyword>
<feature type="region of interest" description="Disordered" evidence="5">
    <location>
        <begin position="620"/>
        <end position="639"/>
    </location>
</feature>
<feature type="domain" description="USP" evidence="7">
    <location>
        <begin position="511"/>
        <end position="836"/>
    </location>
</feature>
<dbReference type="Gene3D" id="3.40.250.10">
    <property type="entry name" value="Rhodanese-like domain"/>
    <property type="match status" value="1"/>
</dbReference>